<dbReference type="Pfam" id="PF09764">
    <property type="entry name" value="Nt_Gln_amidase"/>
    <property type="match status" value="1"/>
</dbReference>
<feature type="domain" description="Protein N-terminal glutamine amidohydrolase alpha beta roll" evidence="10">
    <location>
        <begin position="37"/>
        <end position="233"/>
    </location>
</feature>
<evidence type="ECO:0000313" key="11">
    <source>
        <dbReference type="EMBL" id="KAG8085443.1"/>
    </source>
</evidence>
<evidence type="ECO:0000256" key="9">
    <source>
        <dbReference type="SAM" id="MobiDB-lite"/>
    </source>
</evidence>
<dbReference type="GO" id="GO:0008418">
    <property type="term" value="F:protein-N-terminal asparagine amidohydrolase activity"/>
    <property type="evidence" value="ECO:0007669"/>
    <property type="project" value="UniProtKB-UniRule"/>
</dbReference>
<accession>A0A8J5WBZ8</accession>
<comment type="similarity">
    <text evidence="1 8">Belongs to the NTAQ1 family.</text>
</comment>
<dbReference type="OrthoDB" id="191192at2759"/>
<comment type="function">
    <text evidence="8">Mediates the side-chain deamidation of N-terminal glutamine residues to glutamate, an important step in N-end rule pathway of protein degradation. Conversion of the resulting N-terminal glutamine to glutamate renders the protein susceptible to arginylation, polyubiquitination and degradation as specified by the N-end rule. Does not act on substrates with internal or C-terminal glutamine and does not act on non-glutamine residues in any position.</text>
</comment>
<dbReference type="EMBL" id="JAAALK010000082">
    <property type="protein sequence ID" value="KAG8085443.1"/>
    <property type="molecule type" value="Genomic_DNA"/>
</dbReference>
<dbReference type="PANTHER" id="PTHR13035:SF0">
    <property type="entry name" value="PROTEIN N-TERMINAL GLUTAMINE AMIDOHYDROLASE"/>
    <property type="match status" value="1"/>
</dbReference>
<dbReference type="GO" id="GO:0005634">
    <property type="term" value="C:nucleus"/>
    <property type="evidence" value="ECO:0007669"/>
    <property type="project" value="TreeGrafter"/>
</dbReference>
<dbReference type="InterPro" id="IPR023128">
    <property type="entry name" value="Prot_N_Gln_amidohydro_ab_roll"/>
</dbReference>
<reference evidence="11" key="1">
    <citation type="journal article" date="2021" name="bioRxiv">
        <title>Whole Genome Assembly and Annotation of Northern Wild Rice, Zizania palustris L., Supports a Whole Genome Duplication in the Zizania Genus.</title>
        <authorList>
            <person name="Haas M."/>
            <person name="Kono T."/>
            <person name="Macchietto M."/>
            <person name="Millas R."/>
            <person name="McGilp L."/>
            <person name="Shao M."/>
            <person name="Duquette J."/>
            <person name="Hirsch C.N."/>
            <person name="Kimball J."/>
        </authorList>
    </citation>
    <scope>NUCLEOTIDE SEQUENCE</scope>
    <source>
        <tissue evidence="11">Fresh leaf tissue</tissue>
    </source>
</reference>
<keyword evidence="12" id="KW-1185">Reference proteome</keyword>
<keyword evidence="5 8" id="KW-0378">Hydrolase</keyword>
<name>A0A8J5WBZ8_ZIZPA</name>
<evidence type="ECO:0000256" key="7">
    <source>
        <dbReference type="ARBA" id="ARBA00048768"/>
    </source>
</evidence>
<proteinExistence type="inferred from homology"/>
<evidence type="ECO:0000256" key="4">
    <source>
        <dbReference type="ARBA" id="ARBA00021247"/>
    </source>
</evidence>
<evidence type="ECO:0000256" key="5">
    <source>
        <dbReference type="ARBA" id="ARBA00022801"/>
    </source>
</evidence>
<evidence type="ECO:0000256" key="1">
    <source>
        <dbReference type="ARBA" id="ARBA00008985"/>
    </source>
</evidence>
<dbReference type="GO" id="GO:0070773">
    <property type="term" value="F:protein-N-terminal glutamine amidohydrolase activity"/>
    <property type="evidence" value="ECO:0007669"/>
    <property type="project" value="UniProtKB-UniRule"/>
</dbReference>
<gene>
    <name evidence="11" type="ORF">GUJ93_ZPchr0010g8976</name>
</gene>
<comment type="subunit">
    <text evidence="2 8">Monomer.</text>
</comment>
<feature type="compositionally biased region" description="Pro residues" evidence="9">
    <location>
        <begin position="13"/>
        <end position="28"/>
    </location>
</feature>
<evidence type="ECO:0000256" key="3">
    <source>
        <dbReference type="ARBA" id="ARBA00012718"/>
    </source>
</evidence>
<comment type="caution">
    <text evidence="11">The sequence shown here is derived from an EMBL/GenBank/DDBJ whole genome shotgun (WGS) entry which is preliminary data.</text>
</comment>
<dbReference type="PANTHER" id="PTHR13035">
    <property type="entry name" value="PROTEIN N-TERMINAL GLUTAMINE AMIDOHYDROLASE"/>
    <property type="match status" value="1"/>
</dbReference>
<organism evidence="11 12">
    <name type="scientific">Zizania palustris</name>
    <name type="common">Northern wild rice</name>
    <dbReference type="NCBI Taxonomy" id="103762"/>
    <lineage>
        <taxon>Eukaryota</taxon>
        <taxon>Viridiplantae</taxon>
        <taxon>Streptophyta</taxon>
        <taxon>Embryophyta</taxon>
        <taxon>Tracheophyta</taxon>
        <taxon>Spermatophyta</taxon>
        <taxon>Magnoliopsida</taxon>
        <taxon>Liliopsida</taxon>
        <taxon>Poales</taxon>
        <taxon>Poaceae</taxon>
        <taxon>BOP clade</taxon>
        <taxon>Oryzoideae</taxon>
        <taxon>Oryzeae</taxon>
        <taxon>Zizaniinae</taxon>
        <taxon>Zizania</taxon>
    </lineage>
</organism>
<dbReference type="GO" id="GO:0005829">
    <property type="term" value="C:cytosol"/>
    <property type="evidence" value="ECO:0007669"/>
    <property type="project" value="TreeGrafter"/>
</dbReference>
<evidence type="ECO:0000256" key="8">
    <source>
        <dbReference type="RuleBase" id="RU367082"/>
    </source>
</evidence>
<evidence type="ECO:0000256" key="2">
    <source>
        <dbReference type="ARBA" id="ARBA00011245"/>
    </source>
</evidence>
<comment type="catalytic activity">
    <reaction evidence="7 8">
        <text>N-terminal L-glutaminyl-[protein] + H2O = N-terminal L-glutamyl-[protein] + NH4(+)</text>
        <dbReference type="Rhea" id="RHEA:50680"/>
        <dbReference type="Rhea" id="RHEA-COMP:12668"/>
        <dbReference type="Rhea" id="RHEA-COMP:12777"/>
        <dbReference type="ChEBI" id="CHEBI:15377"/>
        <dbReference type="ChEBI" id="CHEBI:28938"/>
        <dbReference type="ChEBI" id="CHEBI:64721"/>
        <dbReference type="ChEBI" id="CHEBI:64722"/>
        <dbReference type="EC" id="3.5.1.122"/>
    </reaction>
</comment>
<feature type="compositionally biased region" description="Gly residues" evidence="9">
    <location>
        <begin position="1"/>
        <end position="11"/>
    </location>
</feature>
<dbReference type="EC" id="3.5.1.122" evidence="3 8"/>
<dbReference type="AlphaFoldDB" id="A0A8J5WBZ8"/>
<dbReference type="Proteomes" id="UP000729402">
    <property type="component" value="Unassembled WGS sequence"/>
</dbReference>
<protein>
    <recommendedName>
        <fullName evidence="4 8">Protein N-terminal glutamine amidohydrolase</fullName>
        <ecNumber evidence="3 8">3.5.1.122</ecNumber>
    </recommendedName>
    <alternativeName>
        <fullName evidence="6 8">Protein NH2-terminal glutamine deamidase</fullName>
    </alternativeName>
</protein>
<evidence type="ECO:0000256" key="6">
    <source>
        <dbReference type="ARBA" id="ARBA00029677"/>
    </source>
</evidence>
<feature type="region of interest" description="Disordered" evidence="9">
    <location>
        <begin position="1"/>
        <end position="30"/>
    </location>
</feature>
<evidence type="ECO:0000259" key="10">
    <source>
        <dbReference type="Pfam" id="PF09764"/>
    </source>
</evidence>
<dbReference type="InterPro" id="IPR039733">
    <property type="entry name" value="NTAQ1"/>
</dbReference>
<reference evidence="11" key="2">
    <citation type="submission" date="2021-02" db="EMBL/GenBank/DDBJ databases">
        <authorList>
            <person name="Kimball J.A."/>
            <person name="Haas M.W."/>
            <person name="Macchietto M."/>
            <person name="Kono T."/>
            <person name="Duquette J."/>
            <person name="Shao M."/>
        </authorList>
    </citation>
    <scope>NUCLEOTIDE SEQUENCE</scope>
    <source>
        <tissue evidence="11">Fresh leaf tissue</tissue>
    </source>
</reference>
<dbReference type="FunFam" id="3.10.620.10:FF:000001">
    <property type="entry name" value="Blast:Protein N-terminal glutamine amidohydrolase"/>
    <property type="match status" value="1"/>
</dbReference>
<sequence>MADGRAAGGGNLSPPPPPPPRSAEPSNPPLGTSAFTHTPYYCEENVYLLCKELIRSGIADPAGTNLYVVFISNEEKKVPLWYQKASRTDDGFVIWDYHVICIQSRRNKGEVLDLVWDLDSSLPFPCSFNQYVSDAIRPLSFGESIYRRLFRVIHAPIFLRSFASDRSHMKDHAGNWIELPPKYETIVAEDGTTNNLNEYVTMSIGDVKDLESMANDVYSSEHGMVINEMILPEFFSHLPR</sequence>
<evidence type="ECO:0000313" key="12">
    <source>
        <dbReference type="Proteomes" id="UP000729402"/>
    </source>
</evidence>